<evidence type="ECO:0000313" key="1">
    <source>
        <dbReference type="EMBL" id="TYI15664.1"/>
    </source>
</evidence>
<sequence length="526" mass="62254">MDAQWAISRLNGFVILGSRIWIKLAKFKGRRHIWRKVSSQRKTLFINETNQEGVKGEKKRKEYDEELEVKWVANTSEQRRGDGLSIRKVNQTKLVHGHIENEQLWKLQKCLVGEVASFCETRNLADRVVTIGLGEISVKRREWSYLKEFFISIEPWTKKFMFLERVTWVEISGVPLNCWNYEMFKRVAEIWRNLVSMGENFIKATNYEKMEMMDSINQARKIEEVIFLEVRDNSFPISVKEKGWSEEFKNNLSNMEIIKRSRRKKKQFNKKINSMQDIQDKVLTSKEKQKRDRIRRKDKGWVASRCEEKLVNLSLLDSDIYNRRKVKVAMVRRLVKIQRVNVCFLQESKLEVVFGDLIRRIWGNDNFDFRYTAAFGRLEEVLDGNWLSEGWDGVLINVYAPNLLLEQKILWEKLLEFRNQYTEYWIIGGDFNAIMNKNERSNCVGLLKGSKDFGNFIDNCKLVDLHLLGKKFTWYGSDKRRGLKRSISDHIPILLTNGSVDWGSKPFKFRNAWLSNKECPSLIRKE</sequence>
<proteinExistence type="predicted"/>
<evidence type="ECO:0008006" key="3">
    <source>
        <dbReference type="Google" id="ProtNLM"/>
    </source>
</evidence>
<dbReference type="Proteomes" id="UP000322667">
    <property type="component" value="Chromosome A08"/>
</dbReference>
<reference evidence="1 2" key="1">
    <citation type="submission" date="2019-07" db="EMBL/GenBank/DDBJ databases">
        <title>WGS assembly of Gossypium tomentosum.</title>
        <authorList>
            <person name="Chen Z.J."/>
            <person name="Sreedasyam A."/>
            <person name="Ando A."/>
            <person name="Song Q."/>
            <person name="De L."/>
            <person name="Hulse-Kemp A."/>
            <person name="Ding M."/>
            <person name="Ye W."/>
            <person name="Kirkbride R."/>
            <person name="Jenkins J."/>
            <person name="Plott C."/>
            <person name="Lovell J."/>
            <person name="Lin Y.-M."/>
            <person name="Vaughn R."/>
            <person name="Liu B."/>
            <person name="Li W."/>
            <person name="Simpson S."/>
            <person name="Scheffler B."/>
            <person name="Saski C."/>
            <person name="Grover C."/>
            <person name="Hu G."/>
            <person name="Conover J."/>
            <person name="Carlson J."/>
            <person name="Shu S."/>
            <person name="Boston L."/>
            <person name="Williams M."/>
            <person name="Peterson D."/>
            <person name="Mcgee K."/>
            <person name="Jones D."/>
            <person name="Wendel J."/>
            <person name="Stelly D."/>
            <person name="Grimwood J."/>
            <person name="Schmutz J."/>
        </authorList>
    </citation>
    <scope>NUCLEOTIDE SEQUENCE [LARGE SCALE GENOMIC DNA]</scope>
    <source>
        <strain evidence="1">7179.01</strain>
    </source>
</reference>
<protein>
    <recommendedName>
        <fullName evidence="3">DUF4283 domain-containing protein</fullName>
    </recommendedName>
</protein>
<dbReference type="InterPro" id="IPR036691">
    <property type="entry name" value="Endo/exonu/phosph_ase_sf"/>
</dbReference>
<gene>
    <name evidence="1" type="ORF">ES332_A08G201300v1</name>
</gene>
<organism evidence="1 2">
    <name type="scientific">Gossypium tomentosum</name>
    <name type="common">Hawaiian cotton</name>
    <name type="synonym">Gossypium sandvicense</name>
    <dbReference type="NCBI Taxonomy" id="34277"/>
    <lineage>
        <taxon>Eukaryota</taxon>
        <taxon>Viridiplantae</taxon>
        <taxon>Streptophyta</taxon>
        <taxon>Embryophyta</taxon>
        <taxon>Tracheophyta</taxon>
        <taxon>Spermatophyta</taxon>
        <taxon>Magnoliopsida</taxon>
        <taxon>eudicotyledons</taxon>
        <taxon>Gunneridae</taxon>
        <taxon>Pentapetalae</taxon>
        <taxon>rosids</taxon>
        <taxon>malvids</taxon>
        <taxon>Malvales</taxon>
        <taxon>Malvaceae</taxon>
        <taxon>Malvoideae</taxon>
        <taxon>Gossypium</taxon>
    </lineage>
</organism>
<dbReference type="EMBL" id="CM017617">
    <property type="protein sequence ID" value="TYI15664.1"/>
    <property type="molecule type" value="Genomic_DNA"/>
</dbReference>
<evidence type="ECO:0000313" key="2">
    <source>
        <dbReference type="Proteomes" id="UP000322667"/>
    </source>
</evidence>
<dbReference type="SUPFAM" id="SSF56219">
    <property type="entry name" value="DNase I-like"/>
    <property type="match status" value="1"/>
</dbReference>
<keyword evidence="2" id="KW-1185">Reference proteome</keyword>
<dbReference type="AlphaFoldDB" id="A0A5D2PKL1"/>
<accession>A0A5D2PKL1</accession>
<name>A0A5D2PKL1_GOSTO</name>
<dbReference type="PANTHER" id="PTHR33710:SF64">
    <property type="entry name" value="ENDONUCLEASE_EXONUCLEASE_PHOSPHATASE DOMAIN-CONTAINING PROTEIN"/>
    <property type="match status" value="1"/>
</dbReference>
<dbReference type="PANTHER" id="PTHR33710">
    <property type="entry name" value="BNAC02G09200D PROTEIN"/>
    <property type="match status" value="1"/>
</dbReference>
<dbReference type="Gene3D" id="3.60.10.10">
    <property type="entry name" value="Endonuclease/exonuclease/phosphatase"/>
    <property type="match status" value="1"/>
</dbReference>